<dbReference type="EMBL" id="CP121776">
    <property type="protein sequence ID" value="WMG17619.1"/>
    <property type="molecule type" value="Genomic_DNA"/>
</dbReference>
<organism evidence="1 2">
    <name type="scientific">Acinetobacter johnsonii</name>
    <dbReference type="NCBI Taxonomy" id="40214"/>
    <lineage>
        <taxon>Bacteria</taxon>
        <taxon>Pseudomonadati</taxon>
        <taxon>Pseudomonadota</taxon>
        <taxon>Gammaproteobacteria</taxon>
        <taxon>Moraxellales</taxon>
        <taxon>Moraxellaceae</taxon>
        <taxon>Acinetobacter</taxon>
    </lineage>
</organism>
<name>A0AAJ6LET7_ACIJO</name>
<dbReference type="Proteomes" id="UP001244586">
    <property type="component" value="Chromosome"/>
</dbReference>
<gene>
    <name evidence="1" type="ORF">QBJ73_14750</name>
</gene>
<evidence type="ECO:0000313" key="2">
    <source>
        <dbReference type="Proteomes" id="UP001244586"/>
    </source>
</evidence>
<keyword evidence="2" id="KW-1185">Reference proteome</keyword>
<proteinExistence type="predicted"/>
<protein>
    <submittedName>
        <fullName evidence="1">Uncharacterized protein</fullName>
    </submittedName>
</protein>
<accession>A0AAJ6LET7</accession>
<evidence type="ECO:0000313" key="1">
    <source>
        <dbReference type="EMBL" id="WMG17619.1"/>
    </source>
</evidence>
<dbReference type="AlphaFoldDB" id="A0AAJ6LET7"/>
<dbReference type="RefSeq" id="WP_058952037.1">
    <property type="nucleotide sequence ID" value="NZ_CP121776.1"/>
</dbReference>
<reference evidence="1 2" key="1">
    <citation type="submission" date="2023-04" db="EMBL/GenBank/DDBJ databases">
        <title>Acinetobacter johnsonii isolate AYTCM encoding NDM-1, OXA-58 and PER-1.</title>
        <authorList>
            <person name="Tian C."/>
            <person name="Wang S."/>
            <person name="Fan X."/>
            <person name="Xia D."/>
        </authorList>
    </citation>
    <scope>NUCLEOTIDE SEQUENCE [LARGE SCALE GENOMIC DNA]</scope>
    <source>
        <strain evidence="1 2">AYTCM</strain>
    </source>
</reference>
<sequence length="59" mass="6901">MEIHLITVKSSSFDGLFLWRLDFIRSGLNFNAAIQIFNYIKARSNDWAFLLPKFGNHIL</sequence>